<gene>
    <name evidence="1" type="ORF">CesoFtcFv8_020851</name>
</gene>
<dbReference type="Proteomes" id="UP001335648">
    <property type="component" value="Unassembled WGS sequence"/>
</dbReference>
<protein>
    <submittedName>
        <fullName evidence="1">Uncharacterized protein</fullName>
    </submittedName>
</protein>
<sequence length="166" mass="18290">MVASALAAGGHTAVYSSASRGYLAYLARCKRVGKDSRLNGNASRRRSRRAWAMSGRRLCGCRTPVAERRARWRVREYARAALVLVPRSCPCQSLVGVQSRKGARRCRSYRVVVARLVSRPSGIPFSMGGCRLFRPSAVRVGRGRTEPRFVGRVPYTVYGVRSGGDV</sequence>
<keyword evidence="2" id="KW-1185">Reference proteome</keyword>
<dbReference type="EMBL" id="JAULUE010002062">
    <property type="protein sequence ID" value="KAK5882247.1"/>
    <property type="molecule type" value="Genomic_DNA"/>
</dbReference>
<comment type="caution">
    <text evidence="1">The sequence shown here is derived from an EMBL/GenBank/DDBJ whole genome shotgun (WGS) entry which is preliminary data.</text>
</comment>
<evidence type="ECO:0000313" key="2">
    <source>
        <dbReference type="Proteomes" id="UP001335648"/>
    </source>
</evidence>
<organism evidence="1 2">
    <name type="scientific">Champsocephalus esox</name>
    <name type="common">pike icefish</name>
    <dbReference type="NCBI Taxonomy" id="159716"/>
    <lineage>
        <taxon>Eukaryota</taxon>
        <taxon>Metazoa</taxon>
        <taxon>Chordata</taxon>
        <taxon>Craniata</taxon>
        <taxon>Vertebrata</taxon>
        <taxon>Euteleostomi</taxon>
        <taxon>Actinopterygii</taxon>
        <taxon>Neopterygii</taxon>
        <taxon>Teleostei</taxon>
        <taxon>Neoteleostei</taxon>
        <taxon>Acanthomorphata</taxon>
        <taxon>Eupercaria</taxon>
        <taxon>Perciformes</taxon>
        <taxon>Notothenioidei</taxon>
        <taxon>Channichthyidae</taxon>
        <taxon>Champsocephalus</taxon>
    </lineage>
</organism>
<reference evidence="1 2" key="1">
    <citation type="journal article" date="2023" name="Mol. Biol. Evol.">
        <title>Genomics of Secondarily Temperate Adaptation in the Only Non-Antarctic Icefish.</title>
        <authorList>
            <person name="Rivera-Colon A.G."/>
            <person name="Rayamajhi N."/>
            <person name="Minhas B.F."/>
            <person name="Madrigal G."/>
            <person name="Bilyk K.T."/>
            <person name="Yoon V."/>
            <person name="Hune M."/>
            <person name="Gregory S."/>
            <person name="Cheng C.H.C."/>
            <person name="Catchen J.M."/>
        </authorList>
    </citation>
    <scope>NUCLEOTIDE SEQUENCE [LARGE SCALE GENOMIC DNA]</scope>
    <source>
        <strain evidence="1">JC2023a</strain>
    </source>
</reference>
<evidence type="ECO:0000313" key="1">
    <source>
        <dbReference type="EMBL" id="KAK5882247.1"/>
    </source>
</evidence>
<dbReference type="AlphaFoldDB" id="A0AAN8GLD7"/>
<name>A0AAN8GLD7_9TELE</name>
<accession>A0AAN8GLD7</accession>
<proteinExistence type="predicted"/>